<evidence type="ECO:0000313" key="3">
    <source>
        <dbReference type="Proteomes" id="UP000494329"/>
    </source>
</evidence>
<dbReference type="InterPro" id="IPR050256">
    <property type="entry name" value="Glycosyltransferase_2"/>
</dbReference>
<dbReference type="Gene3D" id="3.90.550.10">
    <property type="entry name" value="Spore Coat Polysaccharide Biosynthesis Protein SpsA, Chain A"/>
    <property type="match status" value="1"/>
</dbReference>
<name>A0A6J5EJ80_9BURK</name>
<accession>A0A6J5EJ80</accession>
<proteinExistence type="predicted"/>
<dbReference type="PANTHER" id="PTHR48090:SF7">
    <property type="entry name" value="RFBJ PROTEIN"/>
    <property type="match status" value="1"/>
</dbReference>
<feature type="transmembrane region" description="Helical" evidence="1">
    <location>
        <begin position="174"/>
        <end position="200"/>
    </location>
</feature>
<dbReference type="SUPFAM" id="SSF53448">
    <property type="entry name" value="Nucleotide-diphospho-sugar transferases"/>
    <property type="match status" value="1"/>
</dbReference>
<keyword evidence="3" id="KW-1185">Reference proteome</keyword>
<reference evidence="2 3" key="1">
    <citation type="submission" date="2020-04" db="EMBL/GenBank/DDBJ databases">
        <authorList>
            <person name="De Canck E."/>
        </authorList>
    </citation>
    <scope>NUCLEOTIDE SEQUENCE [LARGE SCALE GENOMIC DNA]</scope>
    <source>
        <strain evidence="2 3">LMG 29739</strain>
    </source>
</reference>
<evidence type="ECO:0000256" key="1">
    <source>
        <dbReference type="SAM" id="Phobius"/>
    </source>
</evidence>
<keyword evidence="1" id="KW-1133">Transmembrane helix</keyword>
<organism evidence="2 3">
    <name type="scientific">Paraburkholderia solisilvae</name>
    <dbReference type="NCBI Taxonomy" id="624376"/>
    <lineage>
        <taxon>Bacteria</taxon>
        <taxon>Pseudomonadati</taxon>
        <taxon>Pseudomonadota</taxon>
        <taxon>Betaproteobacteria</taxon>
        <taxon>Burkholderiales</taxon>
        <taxon>Burkholderiaceae</taxon>
        <taxon>Paraburkholderia</taxon>
    </lineage>
</organism>
<feature type="transmembrane region" description="Helical" evidence="1">
    <location>
        <begin position="212"/>
        <end position="235"/>
    </location>
</feature>
<protein>
    <recommendedName>
        <fullName evidence="4">Glycosyltransferase 2-like domain-containing protein</fullName>
    </recommendedName>
</protein>
<dbReference type="EMBL" id="CADIKF010000043">
    <property type="protein sequence ID" value="CAB3765824.1"/>
    <property type="molecule type" value="Genomic_DNA"/>
</dbReference>
<dbReference type="Proteomes" id="UP000494329">
    <property type="component" value="Unassembled WGS sequence"/>
</dbReference>
<sequence>MRVTLQGKGNVVRRMFADVEADIYVMVDGDGTYHALSVTALIDKLVDERLDMVVGCRATPRDIAREAYRRGHQWGNRLLTQAVVQIFGGHFTDMLSGYRVFTRRYAKSFPALSKGFEIETELTVHALELRMPIGEITTPYGARVEGSASKLSTFRDGWRILRTIVKLYVTERPLAFFGIVALLLALLSVGITVPLLVTYLETGLVARIPTAILSAAIMVCALLSLFSGLILDNVARGRQELKRLSYLSVPVKSASEEIHESVSMQPVAKAAAL</sequence>
<dbReference type="PANTHER" id="PTHR48090">
    <property type="entry name" value="UNDECAPRENYL-PHOSPHATE 4-DEOXY-4-FORMAMIDO-L-ARABINOSE TRANSFERASE-RELATED"/>
    <property type="match status" value="1"/>
</dbReference>
<dbReference type="AlphaFoldDB" id="A0A6J5EJ80"/>
<evidence type="ECO:0008006" key="4">
    <source>
        <dbReference type="Google" id="ProtNLM"/>
    </source>
</evidence>
<evidence type="ECO:0000313" key="2">
    <source>
        <dbReference type="EMBL" id="CAB3765824.1"/>
    </source>
</evidence>
<gene>
    <name evidence="2" type="ORF">LMG29739_04669</name>
</gene>
<keyword evidence="1" id="KW-0812">Transmembrane</keyword>
<keyword evidence="1" id="KW-0472">Membrane</keyword>
<dbReference type="InterPro" id="IPR029044">
    <property type="entry name" value="Nucleotide-diphossugar_trans"/>
</dbReference>